<organism evidence="1 2">
    <name type="scientific">Formosa agariphila (strain DSM 15362 / KCTC 12365 / LMG 23005 / KMM 3901 / M-2Alg 35-1)</name>
    <dbReference type="NCBI Taxonomy" id="1347342"/>
    <lineage>
        <taxon>Bacteria</taxon>
        <taxon>Pseudomonadati</taxon>
        <taxon>Bacteroidota</taxon>
        <taxon>Flavobacteriia</taxon>
        <taxon>Flavobacteriales</taxon>
        <taxon>Flavobacteriaceae</taxon>
        <taxon>Formosa</taxon>
    </lineage>
</organism>
<sequence>MYIAISPQKVSGTYSKSVADFVSYLEKENEGRSEGEMEHFFNQYGDEISAETVIETIDKNTAKLKLNEPKFYSITVSPSARELKQLQNSNEDLKRYTKSIMHDYVSAFNREISGKPISINDIVYFAKIEHERTFKGTDKVVQVNQPFATKILELKSELRKIDQGLKTGNAKEIVNDINRLEEEAPHKQDGKRIVQGMQKSGNQSHIHIIVSRKDASNRVSLSPGSKYKASDVEFNGKQVKRGFNRDAFFAKAEERFDAKFVYQRNFAESYASKKLYVKHPDRYFKILLGLPTNERSIAFKILGRSGIKIPHIPTSTAQLAFSALRILKRGVGVAMKSGSIGI</sequence>
<dbReference type="InterPro" id="IPR048098">
    <property type="entry name" value="MobB"/>
</dbReference>
<dbReference type="NCBIfam" id="NF041495">
    <property type="entry name" value="MobB_relaxase"/>
    <property type="match status" value="1"/>
</dbReference>
<dbReference type="PATRIC" id="fig|1347342.6.peg.2556"/>
<evidence type="ECO:0000313" key="2">
    <source>
        <dbReference type="Proteomes" id="UP000016160"/>
    </source>
</evidence>
<dbReference type="STRING" id="1347342.BN863_25410"/>
<accession>T2KP59</accession>
<keyword evidence="2" id="KW-1185">Reference proteome</keyword>
<dbReference type="eggNOG" id="ENOG502Z7U6">
    <property type="taxonomic scope" value="Bacteria"/>
</dbReference>
<dbReference type="AlphaFoldDB" id="T2KP59"/>
<dbReference type="InterPro" id="IPR043766">
    <property type="entry name" value="BfmA-like"/>
</dbReference>
<dbReference type="HOGENOM" id="CLU_069583_0_0_10"/>
<name>T2KP59_FORAG</name>
<dbReference type="Proteomes" id="UP000016160">
    <property type="component" value="Chromosome"/>
</dbReference>
<dbReference type="EMBL" id="HG315671">
    <property type="protein sequence ID" value="CDF80253.1"/>
    <property type="molecule type" value="Genomic_DNA"/>
</dbReference>
<protein>
    <submittedName>
        <fullName evidence="1">Mobilization protein B</fullName>
    </submittedName>
</protein>
<reference evidence="1 2" key="1">
    <citation type="journal article" date="2013" name="Appl. Environ. Microbiol.">
        <title>The genome of the alga-associated marine flavobacterium Formosa agariphila KMM 3901T reveals a broad potential for degradation of algal polysaccharides.</title>
        <authorList>
            <person name="Mann A.J."/>
            <person name="Hahnke R.L."/>
            <person name="Huang S."/>
            <person name="Werner J."/>
            <person name="Xing P."/>
            <person name="Barbeyron T."/>
            <person name="Huettel B."/>
            <person name="Stueber K."/>
            <person name="Reinhardt R."/>
            <person name="Harder J."/>
            <person name="Gloeckner F.O."/>
            <person name="Amann R.I."/>
            <person name="Teeling H."/>
        </authorList>
    </citation>
    <scope>NUCLEOTIDE SEQUENCE [LARGE SCALE GENOMIC DNA]</scope>
    <source>
        <strain evidence="2">DSM 15362 / KCTC 12365 / LMG 23005 / KMM 3901</strain>
    </source>
</reference>
<dbReference type="OrthoDB" id="1404627at2"/>
<gene>
    <name evidence="1" type="ORF">BN863_25410</name>
</gene>
<dbReference type="Pfam" id="PF18976">
    <property type="entry name" value="DUF5712"/>
    <property type="match status" value="1"/>
</dbReference>
<evidence type="ECO:0000313" key="1">
    <source>
        <dbReference type="EMBL" id="CDF80253.1"/>
    </source>
</evidence>
<dbReference type="RefSeq" id="WP_038533590.1">
    <property type="nucleotide sequence ID" value="NZ_HG315671.1"/>
</dbReference>
<proteinExistence type="predicted"/>